<feature type="compositionally biased region" description="Polar residues" evidence="11">
    <location>
        <begin position="28"/>
        <end position="40"/>
    </location>
</feature>
<dbReference type="Pfam" id="PF00069">
    <property type="entry name" value="Pkinase"/>
    <property type="match status" value="1"/>
</dbReference>
<evidence type="ECO:0000256" key="7">
    <source>
        <dbReference type="ARBA" id="ARBA00022840"/>
    </source>
</evidence>
<dbReference type="InterPro" id="IPR017441">
    <property type="entry name" value="Protein_kinase_ATP_BS"/>
</dbReference>
<keyword evidence="3" id="KW-0723">Serine/threonine-protein kinase</keyword>
<name>A0A1V9XXD6_9ACAR</name>
<dbReference type="Gene3D" id="3.30.200.20">
    <property type="entry name" value="Phosphorylase Kinase, domain 1"/>
    <property type="match status" value="1"/>
</dbReference>
<evidence type="ECO:0000256" key="9">
    <source>
        <dbReference type="ARBA" id="ARBA00048679"/>
    </source>
</evidence>
<feature type="compositionally biased region" description="Low complexity" evidence="11">
    <location>
        <begin position="488"/>
        <end position="503"/>
    </location>
</feature>
<dbReference type="GO" id="GO:0005524">
    <property type="term" value="F:ATP binding"/>
    <property type="evidence" value="ECO:0007669"/>
    <property type="project" value="UniProtKB-UniRule"/>
</dbReference>
<dbReference type="PANTHER" id="PTHR27001:SF931">
    <property type="entry name" value="OS11G0664100 PROTEIN"/>
    <property type="match status" value="1"/>
</dbReference>
<feature type="domain" description="Protein kinase" evidence="12">
    <location>
        <begin position="109"/>
        <end position="420"/>
    </location>
</feature>
<dbReference type="EC" id="2.7.11.1" evidence="2"/>
<comment type="catalytic activity">
    <reaction evidence="8">
        <text>L-threonyl-[protein] + ATP = O-phospho-L-threonyl-[protein] + ADP + H(+)</text>
        <dbReference type="Rhea" id="RHEA:46608"/>
        <dbReference type="Rhea" id="RHEA-COMP:11060"/>
        <dbReference type="Rhea" id="RHEA-COMP:11605"/>
        <dbReference type="ChEBI" id="CHEBI:15378"/>
        <dbReference type="ChEBI" id="CHEBI:30013"/>
        <dbReference type="ChEBI" id="CHEBI:30616"/>
        <dbReference type="ChEBI" id="CHEBI:61977"/>
        <dbReference type="ChEBI" id="CHEBI:456216"/>
        <dbReference type="EC" id="2.7.11.1"/>
    </reaction>
</comment>
<comment type="similarity">
    <text evidence="1">Belongs to the protein kinase superfamily. TKL Ser/Thr protein kinase family. Pelle subfamily.</text>
</comment>
<dbReference type="FunCoup" id="A0A1V9XXD6">
    <property type="interactions" value="1287"/>
</dbReference>
<comment type="caution">
    <text evidence="13">The sequence shown here is derived from an EMBL/GenBank/DDBJ whole genome shotgun (WGS) entry which is preliminary data.</text>
</comment>
<evidence type="ECO:0000256" key="3">
    <source>
        <dbReference type="ARBA" id="ARBA00022527"/>
    </source>
</evidence>
<dbReference type="AlphaFoldDB" id="A0A1V9XXD6"/>
<dbReference type="InterPro" id="IPR008271">
    <property type="entry name" value="Ser/Thr_kinase_AS"/>
</dbReference>
<dbReference type="PROSITE" id="PS50011">
    <property type="entry name" value="PROTEIN_KINASE_DOM"/>
    <property type="match status" value="1"/>
</dbReference>
<feature type="non-terminal residue" evidence="13">
    <location>
        <position position="544"/>
    </location>
</feature>
<evidence type="ECO:0000256" key="6">
    <source>
        <dbReference type="ARBA" id="ARBA00022777"/>
    </source>
</evidence>
<feature type="region of interest" description="Disordered" evidence="11">
    <location>
        <begin position="1"/>
        <end position="47"/>
    </location>
</feature>
<dbReference type="Gene3D" id="1.10.510.10">
    <property type="entry name" value="Transferase(Phosphotransferase) domain 1"/>
    <property type="match status" value="1"/>
</dbReference>
<evidence type="ECO:0000313" key="14">
    <source>
        <dbReference type="Proteomes" id="UP000192247"/>
    </source>
</evidence>
<evidence type="ECO:0000256" key="11">
    <source>
        <dbReference type="SAM" id="MobiDB-lite"/>
    </source>
</evidence>
<dbReference type="SMART" id="SM00220">
    <property type="entry name" value="S_TKc"/>
    <property type="match status" value="1"/>
</dbReference>
<evidence type="ECO:0000256" key="8">
    <source>
        <dbReference type="ARBA" id="ARBA00047899"/>
    </source>
</evidence>
<sequence length="544" mass="60565">MKSNLHPDSRNVNNPRTEGLLKGHKSTKLPSPTGQANGTKSSEEDRLREELASSGIKILSLKSRSPCSNLRVVKLNNVNVNDRINFKDIDLEPIKRIPYDELALATQNFADCNVLGKGGFGTVYRGSWKDVVVAVKKLQLYTRRQVSTASAHPGVPAKLVEKEEKRRAEEAHLRIKSMLTELRVLAMCRFPNILALYGVSVDNMSTPCIVYEFMPGGSLDDRLKRKQNYTSMPPLTWRQRASIARGTARGLNYLHTVKENHPLVHGDVKPANILLDGNLLPKLGDFGLTREGPEGECTHRDVSRLQGTKLYLPHEYLQSRHLSTKVDVYSFGLVLLELATNLKLYDEARSHRFLSSHVNALKIVGRHLEAKDPTGGDEPGANDLVDLFIKIGLKCCADQKKYRPEMAEVVEALKEATSAFKSLQPITTEPLATMQQHFTGVAGWLSPGNAALAAPQNSPRLSPSDNLQVGPSSPLPPAGTTPPMGTSNTQNFQQQQQLTRHHLMQQQLQKLQNTPYQPLLPQQQQKPLFHQGHLQKTQVPQQYI</sequence>
<accession>A0A1V9XXD6</accession>
<dbReference type="InterPro" id="IPR011009">
    <property type="entry name" value="Kinase-like_dom_sf"/>
</dbReference>
<feature type="region of interest" description="Disordered" evidence="11">
    <location>
        <begin position="452"/>
        <end position="503"/>
    </location>
</feature>
<dbReference type="PROSITE" id="PS00107">
    <property type="entry name" value="PROTEIN_KINASE_ATP"/>
    <property type="match status" value="1"/>
</dbReference>
<protein>
    <recommendedName>
        <fullName evidence="2">non-specific serine/threonine protein kinase</fullName>
        <ecNumber evidence="2">2.7.11.1</ecNumber>
    </recommendedName>
</protein>
<evidence type="ECO:0000259" key="12">
    <source>
        <dbReference type="PROSITE" id="PS50011"/>
    </source>
</evidence>
<dbReference type="Proteomes" id="UP000192247">
    <property type="component" value="Unassembled WGS sequence"/>
</dbReference>
<dbReference type="FunFam" id="1.10.510.10:FF:000754">
    <property type="entry name" value="Interleukin-1 receptor-associated kinase"/>
    <property type="match status" value="1"/>
</dbReference>
<feature type="compositionally biased region" description="Polar residues" evidence="11">
    <location>
        <begin position="455"/>
        <end position="471"/>
    </location>
</feature>
<dbReference type="InterPro" id="IPR000719">
    <property type="entry name" value="Prot_kinase_dom"/>
</dbReference>
<evidence type="ECO:0000256" key="2">
    <source>
        <dbReference type="ARBA" id="ARBA00012513"/>
    </source>
</evidence>
<evidence type="ECO:0000256" key="5">
    <source>
        <dbReference type="ARBA" id="ARBA00022741"/>
    </source>
</evidence>
<keyword evidence="5 10" id="KW-0547">Nucleotide-binding</keyword>
<keyword evidence="4" id="KW-0808">Transferase</keyword>
<dbReference type="EMBL" id="MNPL01002612">
    <property type="protein sequence ID" value="OQR78129.1"/>
    <property type="molecule type" value="Genomic_DNA"/>
</dbReference>
<dbReference type="GO" id="GO:0004674">
    <property type="term" value="F:protein serine/threonine kinase activity"/>
    <property type="evidence" value="ECO:0007669"/>
    <property type="project" value="UniProtKB-KW"/>
</dbReference>
<evidence type="ECO:0000256" key="4">
    <source>
        <dbReference type="ARBA" id="ARBA00022679"/>
    </source>
</evidence>
<dbReference type="SUPFAM" id="SSF56112">
    <property type="entry name" value="Protein kinase-like (PK-like)"/>
    <property type="match status" value="1"/>
</dbReference>
<keyword evidence="7 10" id="KW-0067">ATP-binding</keyword>
<reference evidence="13 14" key="1">
    <citation type="journal article" date="2017" name="Gigascience">
        <title>Draft genome of the honey bee ectoparasitic mite, Tropilaelaps mercedesae, is shaped by the parasitic life history.</title>
        <authorList>
            <person name="Dong X."/>
            <person name="Armstrong S.D."/>
            <person name="Xia D."/>
            <person name="Makepeace B.L."/>
            <person name="Darby A.C."/>
            <person name="Kadowaki T."/>
        </authorList>
    </citation>
    <scope>NUCLEOTIDE SEQUENCE [LARGE SCALE GENOMIC DNA]</scope>
    <source>
        <strain evidence="13">Wuxi-XJTLU</strain>
    </source>
</reference>
<proteinExistence type="inferred from homology"/>
<keyword evidence="6 13" id="KW-0418">Kinase</keyword>
<evidence type="ECO:0000256" key="10">
    <source>
        <dbReference type="PROSITE-ProRule" id="PRU10141"/>
    </source>
</evidence>
<dbReference type="STRING" id="418985.A0A1V9XXD6"/>
<dbReference type="GO" id="GO:0005886">
    <property type="term" value="C:plasma membrane"/>
    <property type="evidence" value="ECO:0007669"/>
    <property type="project" value="TreeGrafter"/>
</dbReference>
<feature type="binding site" evidence="10">
    <location>
        <position position="137"/>
    </location>
    <ligand>
        <name>ATP</name>
        <dbReference type="ChEBI" id="CHEBI:30616"/>
    </ligand>
</feature>
<evidence type="ECO:0000313" key="13">
    <source>
        <dbReference type="EMBL" id="OQR78129.1"/>
    </source>
</evidence>
<dbReference type="InParanoid" id="A0A1V9XXD6"/>
<evidence type="ECO:0000256" key="1">
    <source>
        <dbReference type="ARBA" id="ARBA00008718"/>
    </source>
</evidence>
<gene>
    <name evidence="13" type="ORF">BIW11_02783</name>
</gene>
<comment type="catalytic activity">
    <reaction evidence="9">
        <text>L-seryl-[protein] + ATP = O-phospho-L-seryl-[protein] + ADP + H(+)</text>
        <dbReference type="Rhea" id="RHEA:17989"/>
        <dbReference type="Rhea" id="RHEA-COMP:9863"/>
        <dbReference type="Rhea" id="RHEA-COMP:11604"/>
        <dbReference type="ChEBI" id="CHEBI:15378"/>
        <dbReference type="ChEBI" id="CHEBI:29999"/>
        <dbReference type="ChEBI" id="CHEBI:30616"/>
        <dbReference type="ChEBI" id="CHEBI:83421"/>
        <dbReference type="ChEBI" id="CHEBI:456216"/>
        <dbReference type="EC" id="2.7.11.1"/>
    </reaction>
</comment>
<dbReference type="PANTHER" id="PTHR27001">
    <property type="entry name" value="OS01G0253100 PROTEIN"/>
    <property type="match status" value="1"/>
</dbReference>
<dbReference type="PROSITE" id="PS00108">
    <property type="entry name" value="PROTEIN_KINASE_ST"/>
    <property type="match status" value="1"/>
</dbReference>
<dbReference type="OrthoDB" id="4062651at2759"/>
<keyword evidence="14" id="KW-1185">Reference proteome</keyword>
<organism evidence="13 14">
    <name type="scientific">Tropilaelaps mercedesae</name>
    <dbReference type="NCBI Taxonomy" id="418985"/>
    <lineage>
        <taxon>Eukaryota</taxon>
        <taxon>Metazoa</taxon>
        <taxon>Ecdysozoa</taxon>
        <taxon>Arthropoda</taxon>
        <taxon>Chelicerata</taxon>
        <taxon>Arachnida</taxon>
        <taxon>Acari</taxon>
        <taxon>Parasitiformes</taxon>
        <taxon>Mesostigmata</taxon>
        <taxon>Gamasina</taxon>
        <taxon>Dermanyssoidea</taxon>
        <taxon>Laelapidae</taxon>
        <taxon>Tropilaelaps</taxon>
    </lineage>
</organism>